<proteinExistence type="predicted"/>
<dbReference type="RefSeq" id="WP_119035676.1">
    <property type="nucleotide sequence ID" value="NZ_QXDC01000003.1"/>
</dbReference>
<dbReference type="GO" id="GO:0003676">
    <property type="term" value="F:nucleic acid binding"/>
    <property type="evidence" value="ECO:0007669"/>
    <property type="project" value="InterPro"/>
</dbReference>
<keyword evidence="7" id="KW-0732">Signal</keyword>
<feature type="signal peptide" evidence="7">
    <location>
        <begin position="1"/>
        <end position="24"/>
    </location>
</feature>
<protein>
    <submittedName>
        <fullName evidence="8">S1/P1 nuclease</fullName>
    </submittedName>
</protein>
<dbReference type="InterPro" id="IPR003154">
    <property type="entry name" value="S1/P1nuclease"/>
</dbReference>
<dbReference type="Pfam" id="PF02265">
    <property type="entry name" value="S1-P1_nuclease"/>
    <property type="match status" value="1"/>
</dbReference>
<gene>
    <name evidence="8" type="ORF">DFR49_2110</name>
</gene>
<comment type="caution">
    <text evidence="8">The sequence shown here is derived from an EMBL/GenBank/DDBJ whole genome shotgun (WGS) entry which is preliminary data.</text>
</comment>
<evidence type="ECO:0000256" key="7">
    <source>
        <dbReference type="SAM" id="SignalP"/>
    </source>
</evidence>
<dbReference type="GO" id="GO:0004519">
    <property type="term" value="F:endonuclease activity"/>
    <property type="evidence" value="ECO:0007669"/>
    <property type="project" value="UniProtKB-KW"/>
</dbReference>
<keyword evidence="6" id="KW-0325">Glycoprotein</keyword>
<evidence type="ECO:0000256" key="6">
    <source>
        <dbReference type="ARBA" id="ARBA00023180"/>
    </source>
</evidence>
<sequence>MIRRLSLLLAAFALTTLAASPAAAYWEYGHETVAKIAMLNVKPQTRARVRALLAHAGDLDTPECPARTPEQAAVWPDCVKKLGDRFKATFVWHYQDVNICAPFALPPECADGNCVSAQITRDMATLKDRHAARIDRLKALVFLIHFVGDLHQPLHAGEKGDAGGNKVNAAYGIYAPPRLNLHSVWDGLLAERAISTPPSIVRRYSAAEKARMQAGDVIDWSRESAKVAHDSVYGSVMPDPCAPTPAKVTLDEATIARLVPVAQLQVARGGLRLAKLLDQAFG</sequence>
<dbReference type="GO" id="GO:0046872">
    <property type="term" value="F:metal ion binding"/>
    <property type="evidence" value="ECO:0007669"/>
    <property type="project" value="UniProtKB-KW"/>
</dbReference>
<accession>A0A397P760</accession>
<evidence type="ECO:0000256" key="5">
    <source>
        <dbReference type="ARBA" id="ARBA00023157"/>
    </source>
</evidence>
<dbReference type="GO" id="GO:0006308">
    <property type="term" value="P:DNA catabolic process"/>
    <property type="evidence" value="ECO:0007669"/>
    <property type="project" value="InterPro"/>
</dbReference>
<evidence type="ECO:0000313" key="8">
    <source>
        <dbReference type="EMBL" id="RIA43879.1"/>
    </source>
</evidence>
<dbReference type="CDD" id="cd11010">
    <property type="entry name" value="S1-P1_nuclease"/>
    <property type="match status" value="1"/>
</dbReference>
<dbReference type="PANTHER" id="PTHR33146">
    <property type="entry name" value="ENDONUCLEASE 4"/>
    <property type="match status" value="1"/>
</dbReference>
<evidence type="ECO:0000256" key="4">
    <source>
        <dbReference type="ARBA" id="ARBA00022801"/>
    </source>
</evidence>
<evidence type="ECO:0000256" key="3">
    <source>
        <dbReference type="ARBA" id="ARBA00022759"/>
    </source>
</evidence>
<feature type="chain" id="PRO_5017477635" evidence="7">
    <location>
        <begin position="25"/>
        <end position="282"/>
    </location>
</feature>
<dbReference type="PANTHER" id="PTHR33146:SF26">
    <property type="entry name" value="ENDONUCLEASE 4"/>
    <property type="match status" value="1"/>
</dbReference>
<keyword evidence="5" id="KW-1015">Disulfide bond</keyword>
<keyword evidence="4" id="KW-0378">Hydrolase</keyword>
<dbReference type="InterPro" id="IPR008947">
    <property type="entry name" value="PLipase_C/P1_nuclease_dom_sf"/>
</dbReference>
<dbReference type="GO" id="GO:0016788">
    <property type="term" value="F:hydrolase activity, acting on ester bonds"/>
    <property type="evidence" value="ECO:0007669"/>
    <property type="project" value="InterPro"/>
</dbReference>
<dbReference type="SUPFAM" id="SSF48537">
    <property type="entry name" value="Phospholipase C/P1 nuclease"/>
    <property type="match status" value="1"/>
</dbReference>
<dbReference type="Proteomes" id="UP000266568">
    <property type="component" value="Unassembled WGS sequence"/>
</dbReference>
<dbReference type="AlphaFoldDB" id="A0A397P760"/>
<evidence type="ECO:0000313" key="9">
    <source>
        <dbReference type="Proteomes" id="UP000266568"/>
    </source>
</evidence>
<dbReference type="EMBL" id="QXDC01000003">
    <property type="protein sequence ID" value="RIA43879.1"/>
    <property type="molecule type" value="Genomic_DNA"/>
</dbReference>
<keyword evidence="1" id="KW-0540">Nuclease</keyword>
<name>A0A397P760_9SPHN</name>
<reference evidence="8 9" key="1">
    <citation type="submission" date="2018-08" db="EMBL/GenBank/DDBJ databases">
        <title>Genomic Encyclopedia of Type Strains, Phase IV (KMG-IV): sequencing the most valuable type-strain genomes for metagenomic binning, comparative biology and taxonomic classification.</title>
        <authorList>
            <person name="Goeker M."/>
        </authorList>
    </citation>
    <scope>NUCLEOTIDE SEQUENCE [LARGE SCALE GENOMIC DNA]</scope>
    <source>
        <strain evidence="8 9">DSM 25527</strain>
    </source>
</reference>
<dbReference type="OrthoDB" id="267579at2"/>
<evidence type="ECO:0000256" key="2">
    <source>
        <dbReference type="ARBA" id="ARBA00022723"/>
    </source>
</evidence>
<keyword evidence="9" id="KW-1185">Reference proteome</keyword>
<keyword evidence="3" id="KW-0255">Endonuclease</keyword>
<evidence type="ECO:0000256" key="1">
    <source>
        <dbReference type="ARBA" id="ARBA00022722"/>
    </source>
</evidence>
<organism evidence="8 9">
    <name type="scientific">Hephaestia caeni</name>
    <dbReference type="NCBI Taxonomy" id="645617"/>
    <lineage>
        <taxon>Bacteria</taxon>
        <taxon>Pseudomonadati</taxon>
        <taxon>Pseudomonadota</taxon>
        <taxon>Alphaproteobacteria</taxon>
        <taxon>Sphingomonadales</taxon>
        <taxon>Sphingomonadaceae</taxon>
        <taxon>Hephaestia</taxon>
    </lineage>
</organism>
<dbReference type="Gene3D" id="1.10.575.10">
    <property type="entry name" value="P1 Nuclease"/>
    <property type="match status" value="1"/>
</dbReference>
<keyword evidence="2" id="KW-0479">Metal-binding</keyword>